<gene>
    <name evidence="2" type="ORF">PPERSA_07084</name>
</gene>
<feature type="compositionally biased region" description="Basic and acidic residues" evidence="1">
    <location>
        <begin position="289"/>
        <end position="307"/>
    </location>
</feature>
<dbReference type="EMBL" id="LDAU01000090">
    <property type="protein sequence ID" value="KRX06921.1"/>
    <property type="molecule type" value="Genomic_DNA"/>
</dbReference>
<evidence type="ECO:0000313" key="2">
    <source>
        <dbReference type="EMBL" id="KRX06921.1"/>
    </source>
</evidence>
<dbReference type="InParanoid" id="A0A0V0QWZ8"/>
<keyword evidence="3" id="KW-1185">Reference proteome</keyword>
<proteinExistence type="predicted"/>
<name>A0A0V0QWZ8_PSEPJ</name>
<sequence length="605" mass="71025">MSHSPLNTSFQFIFNNSFSNNNNINNNNNNNNNNNYNNNNFNNSNINQSFISNNNNSNEFFTNTQKSRKNSDFLFSDSDQNLSIFKNKQGIDALKQFFEVLSKQNLTQKKQISYTLNNNNNLCQNIDEQQTVALKNNDNKIKKRPQQGENFLDILSSQKSMGFFEPVYENDNNNIINKFNEIEECAKENDLDQFLEKAFINETYNQSNFRNKNSKNQSLLQEDLENISSFLSDSEDILDIKKKQQTEISQKQNQNSLKNVVEMNFEFDDEKDDVFAPFEFTAQLRELQEPDVKGEKQKQNLAVDKDQLNPFDEEDFSVDPEIQFEAIDLEEIQKKARALKKLQQSLPNNSHKEKQRGRLKDKISLKKSQKLNQAKNLICTNSDSEENFQSSQNLQQDEEQSSISFDIRILQVTQKMAQEKRQKDYDKNICRYIARSVIRCLTSQSYQAEVLSICQDIINIFMDDNAKQNSVQLKNYFASIFNIELSNQQCQIQKNAKIEEIKNQSANLPFKIYQRCYDYFMQQLEGLTGHRAYASLLTFNDDNRLVEKMILRKFSTWFLKKRALRYILNGNMKDKKSYINYKNKVMINFINQPEAWTSNIVRVHE</sequence>
<feature type="region of interest" description="Disordered" evidence="1">
    <location>
        <begin position="341"/>
        <end position="361"/>
    </location>
</feature>
<organism evidence="2 3">
    <name type="scientific">Pseudocohnilembus persalinus</name>
    <name type="common">Ciliate</name>
    <dbReference type="NCBI Taxonomy" id="266149"/>
    <lineage>
        <taxon>Eukaryota</taxon>
        <taxon>Sar</taxon>
        <taxon>Alveolata</taxon>
        <taxon>Ciliophora</taxon>
        <taxon>Intramacronucleata</taxon>
        <taxon>Oligohymenophorea</taxon>
        <taxon>Scuticociliatia</taxon>
        <taxon>Philasterida</taxon>
        <taxon>Pseudocohnilembidae</taxon>
        <taxon>Pseudocohnilembus</taxon>
    </lineage>
</organism>
<dbReference type="Proteomes" id="UP000054937">
    <property type="component" value="Unassembled WGS sequence"/>
</dbReference>
<reference evidence="2 3" key="1">
    <citation type="journal article" date="2015" name="Sci. Rep.">
        <title>Genome of the facultative scuticociliatosis pathogen Pseudocohnilembus persalinus provides insight into its virulence through horizontal gene transfer.</title>
        <authorList>
            <person name="Xiong J."/>
            <person name="Wang G."/>
            <person name="Cheng J."/>
            <person name="Tian M."/>
            <person name="Pan X."/>
            <person name="Warren A."/>
            <person name="Jiang C."/>
            <person name="Yuan D."/>
            <person name="Miao W."/>
        </authorList>
    </citation>
    <scope>NUCLEOTIDE SEQUENCE [LARGE SCALE GENOMIC DNA]</scope>
    <source>
        <strain evidence="2">36N120E</strain>
    </source>
</reference>
<feature type="region of interest" description="Disordered" evidence="1">
    <location>
        <begin position="289"/>
        <end position="315"/>
    </location>
</feature>
<evidence type="ECO:0000256" key="1">
    <source>
        <dbReference type="SAM" id="MobiDB-lite"/>
    </source>
</evidence>
<evidence type="ECO:0000313" key="3">
    <source>
        <dbReference type="Proteomes" id="UP000054937"/>
    </source>
</evidence>
<protein>
    <submittedName>
        <fullName evidence="2">Uncharacterized protein</fullName>
    </submittedName>
</protein>
<dbReference type="AlphaFoldDB" id="A0A0V0QWZ8"/>
<feature type="compositionally biased region" description="Basic and acidic residues" evidence="1">
    <location>
        <begin position="350"/>
        <end position="361"/>
    </location>
</feature>
<accession>A0A0V0QWZ8</accession>
<comment type="caution">
    <text evidence="2">The sequence shown here is derived from an EMBL/GenBank/DDBJ whole genome shotgun (WGS) entry which is preliminary data.</text>
</comment>